<dbReference type="AlphaFoldDB" id="A0A0W0HE42"/>
<dbReference type="Proteomes" id="UP000053048">
    <property type="component" value="Unassembled WGS sequence"/>
</dbReference>
<reference evidence="1 2" key="1">
    <citation type="submission" date="2015-09" db="EMBL/GenBank/DDBJ databases">
        <title>Genome sequence of ICMP 13104.</title>
        <authorList>
            <person name="Visnovsky S."/>
            <person name="Lu A."/>
            <person name="Panda P."/>
            <person name="Pitman A."/>
        </authorList>
    </citation>
    <scope>NUCLEOTIDE SEQUENCE [LARGE SCALE GENOMIC DNA]</scope>
    <source>
        <strain evidence="1 2">ICMP 13104</strain>
    </source>
</reference>
<protein>
    <submittedName>
        <fullName evidence="1">Uncharacterized protein</fullName>
    </submittedName>
</protein>
<gene>
    <name evidence="1" type="ORF">AO067_05180</name>
</gene>
<organism evidence="1 2">
    <name type="scientific">Pseudomonas viridiflava ICMP 13104</name>
    <dbReference type="NCBI Taxonomy" id="1198305"/>
    <lineage>
        <taxon>Bacteria</taxon>
        <taxon>Pseudomonadati</taxon>
        <taxon>Pseudomonadota</taxon>
        <taxon>Gammaproteobacteria</taxon>
        <taxon>Pseudomonadales</taxon>
        <taxon>Pseudomonadaceae</taxon>
        <taxon>Pseudomonas</taxon>
    </lineage>
</organism>
<dbReference type="InterPro" id="IPR021223">
    <property type="entry name" value="AbiGi"/>
</dbReference>
<dbReference type="EMBL" id="LKEJ01000151">
    <property type="protein sequence ID" value="KTB59115.1"/>
    <property type="molecule type" value="Genomic_DNA"/>
</dbReference>
<evidence type="ECO:0000313" key="2">
    <source>
        <dbReference type="Proteomes" id="UP000053048"/>
    </source>
</evidence>
<proteinExistence type="predicted"/>
<accession>A0A0W0HE42</accession>
<name>A0A0W0HE42_PSEVI</name>
<comment type="caution">
    <text evidence="1">The sequence shown here is derived from an EMBL/GenBank/DDBJ whole genome shotgun (WGS) entry which is preliminary data.</text>
</comment>
<evidence type="ECO:0000313" key="1">
    <source>
        <dbReference type="EMBL" id="KTB59115.1"/>
    </source>
</evidence>
<keyword evidence="2" id="KW-1185">Reference proteome</keyword>
<dbReference type="Pfam" id="PF10899">
    <property type="entry name" value="AbiGi"/>
    <property type="match status" value="1"/>
</dbReference>
<sequence>MYSDGLILRIVMRMPFCIMNKIVLRMMMLLRLLIGLRILRDIYEQDCAEDDDAIAAFNRIADIARYTKNYEEILERKGKSHGMYRFSDEREWRYVPEIDSSCEMYYAGKNFDEDARMAASESVKDYRLDFEADDIKYIIIASEDEVPSFVDSLRDLRRFSSREVERITARVLTAEQIKSDF</sequence>